<keyword evidence="3" id="KW-1185">Reference proteome</keyword>
<reference evidence="2" key="1">
    <citation type="submission" date="2020-12" db="EMBL/GenBank/DDBJ databases">
        <title>Metabolic potential, ecology and presence of endohyphal bacteria is reflected in genomic diversity of Mucoromycotina.</title>
        <authorList>
            <person name="Muszewska A."/>
            <person name="Okrasinska A."/>
            <person name="Steczkiewicz K."/>
            <person name="Drgas O."/>
            <person name="Orlowska M."/>
            <person name="Perlinska-Lenart U."/>
            <person name="Aleksandrzak-Piekarczyk T."/>
            <person name="Szatraj K."/>
            <person name="Zielenkiewicz U."/>
            <person name="Pilsyk S."/>
            <person name="Malc E."/>
            <person name="Mieczkowski P."/>
            <person name="Kruszewska J.S."/>
            <person name="Biernat P."/>
            <person name="Pawlowska J."/>
        </authorList>
    </citation>
    <scope>NUCLEOTIDE SEQUENCE</scope>
    <source>
        <strain evidence="2">WA0000067209</strain>
    </source>
</reference>
<protein>
    <submittedName>
        <fullName evidence="2">Uncharacterized protein</fullName>
    </submittedName>
</protein>
<keyword evidence="1" id="KW-0732">Signal</keyword>
<dbReference type="AlphaFoldDB" id="A0A8H7PQX0"/>
<organism evidence="2 3">
    <name type="scientific">Mortierella isabellina</name>
    <name type="common">Filamentous fungus</name>
    <name type="synonym">Umbelopsis isabellina</name>
    <dbReference type="NCBI Taxonomy" id="91625"/>
    <lineage>
        <taxon>Eukaryota</taxon>
        <taxon>Fungi</taxon>
        <taxon>Fungi incertae sedis</taxon>
        <taxon>Mucoromycota</taxon>
        <taxon>Mucoromycotina</taxon>
        <taxon>Umbelopsidomycetes</taxon>
        <taxon>Umbelopsidales</taxon>
        <taxon>Umbelopsidaceae</taxon>
        <taxon>Umbelopsis</taxon>
    </lineage>
</organism>
<feature type="chain" id="PRO_5034586533" evidence="1">
    <location>
        <begin position="18"/>
        <end position="66"/>
    </location>
</feature>
<accession>A0A8H7PQX0</accession>
<evidence type="ECO:0000313" key="3">
    <source>
        <dbReference type="Proteomes" id="UP000654370"/>
    </source>
</evidence>
<dbReference type="EMBL" id="JAEPQZ010000007">
    <property type="protein sequence ID" value="KAG2178814.1"/>
    <property type="molecule type" value="Genomic_DNA"/>
</dbReference>
<evidence type="ECO:0000256" key="1">
    <source>
        <dbReference type="SAM" id="SignalP"/>
    </source>
</evidence>
<feature type="signal peptide" evidence="1">
    <location>
        <begin position="1"/>
        <end position="17"/>
    </location>
</feature>
<evidence type="ECO:0000313" key="2">
    <source>
        <dbReference type="EMBL" id="KAG2178814.1"/>
    </source>
</evidence>
<proteinExistence type="predicted"/>
<gene>
    <name evidence="2" type="ORF">INT43_001660</name>
</gene>
<name>A0A8H7PQX0_MORIS</name>
<sequence length="66" mass="7274">MKTLTLIVLLFVSSIMAVPSYPDELELSKRMGCSACCAAQLKRSEIQELRERGQNCCTCCLPDGCD</sequence>
<comment type="caution">
    <text evidence="2">The sequence shown here is derived from an EMBL/GenBank/DDBJ whole genome shotgun (WGS) entry which is preliminary data.</text>
</comment>
<dbReference type="Proteomes" id="UP000654370">
    <property type="component" value="Unassembled WGS sequence"/>
</dbReference>